<comment type="caution">
    <text evidence="1">The sequence shown here is derived from an EMBL/GenBank/DDBJ whole genome shotgun (WGS) entry which is preliminary data.</text>
</comment>
<gene>
    <name evidence="1" type="primary">MTO1_2</name>
    <name evidence="1" type="ORF">EV182_004469</name>
</gene>
<accession>A0ACC1HB89</accession>
<reference evidence="1" key="1">
    <citation type="submission" date="2022-06" db="EMBL/GenBank/DDBJ databases">
        <title>Phylogenomic reconstructions and comparative analyses of Kickxellomycotina fungi.</title>
        <authorList>
            <person name="Reynolds N.K."/>
            <person name="Stajich J.E."/>
            <person name="Barry K."/>
            <person name="Grigoriev I.V."/>
            <person name="Crous P."/>
            <person name="Smith M.E."/>
        </authorList>
    </citation>
    <scope>NUCLEOTIDE SEQUENCE</scope>
    <source>
        <strain evidence="1">RSA 2271</strain>
    </source>
</reference>
<protein>
    <submittedName>
        <fullName evidence="1">Mitochondrial Translation Optimization</fullName>
    </submittedName>
</protein>
<dbReference type="EMBL" id="JAMZIH010006518">
    <property type="protein sequence ID" value="KAJ1673835.1"/>
    <property type="molecule type" value="Genomic_DNA"/>
</dbReference>
<sequence length="422" mass="46753">MSCNPSFGGIGKGVLVREIDAMDGLCGRISARMQSSKIHWYVALNISDYVDGWKLPDLSGVQFRILNRSKGPAVHQNMQHELSNYPNLEIEEGSVADLLLRFSNGLDQSAVSRRALDSSESAREALQVYGIRLEGGRRIHARKVVITTGTFLGGEIHIGLKAFPSGRMGEAASIGLSKSLKDAGLRISRMKTGTPPRLDGRTINYDILLKQFGDDPPSPFSYIHDRVPLQTRTTRESHELILANLDKSIHIRETVRGPRYCPSIESKLIRFKERDSHVIWLEPEGLPEHTNLVYPNGISMTMPEDIQYRFLRMIPGLENVVMTQPAYGVEYDHIDPRELRRTLETKRISGLFLAGQINGTTGYEEAAAQGIVAGANAGLAAVHERSALPESSAPTLVLNRADGYIGVLIDDLIMRGVEEPYR</sequence>
<proteinExistence type="predicted"/>
<dbReference type="Proteomes" id="UP001145114">
    <property type="component" value="Unassembled WGS sequence"/>
</dbReference>
<organism evidence="1 2">
    <name type="scientific">Spiromyces aspiralis</name>
    <dbReference type="NCBI Taxonomy" id="68401"/>
    <lineage>
        <taxon>Eukaryota</taxon>
        <taxon>Fungi</taxon>
        <taxon>Fungi incertae sedis</taxon>
        <taxon>Zoopagomycota</taxon>
        <taxon>Kickxellomycotina</taxon>
        <taxon>Kickxellomycetes</taxon>
        <taxon>Kickxellales</taxon>
        <taxon>Kickxellaceae</taxon>
        <taxon>Spiromyces</taxon>
    </lineage>
</organism>
<keyword evidence="2" id="KW-1185">Reference proteome</keyword>
<feature type="non-terminal residue" evidence="1">
    <location>
        <position position="422"/>
    </location>
</feature>
<name>A0ACC1HB89_9FUNG</name>
<evidence type="ECO:0000313" key="1">
    <source>
        <dbReference type="EMBL" id="KAJ1673835.1"/>
    </source>
</evidence>
<evidence type="ECO:0000313" key="2">
    <source>
        <dbReference type="Proteomes" id="UP001145114"/>
    </source>
</evidence>